<sequence>MEYLILALTFIFGCRDLVLSEKTIYEEVLLKKTAAALAKENFNPYQPNRYQQRPLNPVQYVYVYPQRTTIQAKPLSLENIGSMHPTTNYNMVPQPHQGLLTRDQCVMQYNKWKSDLAHFLPAIMRTLIAHNRTPTQASTQSQVVNFVPSTVAPFQANTVLKVNPKPLPLYIMPSSSASTFNVPPSVHEGSPSSNFQNNAPVIPSRNFVRVPTIYKTPTLPYHHSPHLDITNDRDYYRRPNYDELTEMPQVNDAQTSSTQYHYQLLDGDYVISNRRSTDGKDYANTAQSQFSSNDRSKQGFESSNGYDSKTEFTKGSKGSYDNSNYQDSFGESNDDSSQNYEVSETNNDYDDQTSDSDGGQFKENLAHRKGSHTTGYHNVYHKDEYFKDHVFYDEADHSGHYRKFGKTFSGSGNEESGRAEAEYKEGDHEKDLKRQLDLYTKGYYEKDGSGKQVGNRDAAKYEDKERNQTNDRSRIS</sequence>
<evidence type="ECO:0000256" key="2">
    <source>
        <dbReference type="SAM" id="SignalP"/>
    </source>
</evidence>
<feature type="region of interest" description="Disordered" evidence="1">
    <location>
        <begin position="406"/>
        <end position="476"/>
    </location>
</feature>
<dbReference type="InterPro" id="IPR031959">
    <property type="entry name" value="DUF4779"/>
</dbReference>
<keyword evidence="4" id="KW-1185">Reference proteome</keyword>
<evidence type="ECO:0000313" key="4">
    <source>
        <dbReference type="Proteomes" id="UP000594454"/>
    </source>
</evidence>
<protein>
    <submittedName>
        <fullName evidence="3">Uncharacterized protein</fullName>
    </submittedName>
</protein>
<keyword evidence="2" id="KW-0732">Signal</keyword>
<evidence type="ECO:0000256" key="1">
    <source>
        <dbReference type="SAM" id="MobiDB-lite"/>
    </source>
</evidence>
<feature type="region of interest" description="Disordered" evidence="1">
    <location>
        <begin position="276"/>
        <end position="375"/>
    </location>
</feature>
<evidence type="ECO:0000313" key="3">
    <source>
        <dbReference type="EMBL" id="CAD7093435.1"/>
    </source>
</evidence>
<dbReference type="AlphaFoldDB" id="A0A7R8V7B7"/>
<reference evidence="3 4" key="1">
    <citation type="submission" date="2020-11" db="EMBL/GenBank/DDBJ databases">
        <authorList>
            <person name="Wallbank WR R."/>
            <person name="Pardo Diaz C."/>
            <person name="Kozak K."/>
            <person name="Martin S."/>
            <person name="Jiggins C."/>
            <person name="Moest M."/>
            <person name="Warren A I."/>
            <person name="Generalovic N T."/>
            <person name="Byers J.R.P. K."/>
            <person name="Montejo-Kovacevich G."/>
            <person name="Yen C E."/>
        </authorList>
    </citation>
    <scope>NUCLEOTIDE SEQUENCE [LARGE SCALE GENOMIC DNA]</scope>
</reference>
<organism evidence="3 4">
    <name type="scientific">Hermetia illucens</name>
    <name type="common">Black soldier fly</name>
    <dbReference type="NCBI Taxonomy" id="343691"/>
    <lineage>
        <taxon>Eukaryota</taxon>
        <taxon>Metazoa</taxon>
        <taxon>Ecdysozoa</taxon>
        <taxon>Arthropoda</taxon>
        <taxon>Hexapoda</taxon>
        <taxon>Insecta</taxon>
        <taxon>Pterygota</taxon>
        <taxon>Neoptera</taxon>
        <taxon>Endopterygota</taxon>
        <taxon>Diptera</taxon>
        <taxon>Brachycera</taxon>
        <taxon>Stratiomyomorpha</taxon>
        <taxon>Stratiomyidae</taxon>
        <taxon>Hermetiinae</taxon>
        <taxon>Hermetia</taxon>
    </lineage>
</organism>
<gene>
    <name evidence="3" type="ORF">HERILL_LOCUS15718</name>
</gene>
<dbReference type="InParanoid" id="A0A7R8V7B7"/>
<proteinExistence type="predicted"/>
<feature type="compositionally biased region" description="Polar residues" evidence="1">
    <location>
        <begin position="284"/>
        <end position="307"/>
    </location>
</feature>
<feature type="compositionally biased region" description="Basic and acidic residues" evidence="1">
    <location>
        <begin position="415"/>
        <end position="436"/>
    </location>
</feature>
<feature type="compositionally biased region" description="Polar residues" evidence="1">
    <location>
        <begin position="319"/>
        <end position="346"/>
    </location>
</feature>
<feature type="signal peptide" evidence="2">
    <location>
        <begin position="1"/>
        <end position="20"/>
    </location>
</feature>
<feature type="chain" id="PRO_5030705943" evidence="2">
    <location>
        <begin position="21"/>
        <end position="476"/>
    </location>
</feature>
<name>A0A7R8V7B7_HERIL</name>
<dbReference type="Proteomes" id="UP000594454">
    <property type="component" value="Chromosome 6"/>
</dbReference>
<feature type="compositionally biased region" description="Basic and acidic residues" evidence="1">
    <location>
        <begin position="457"/>
        <end position="476"/>
    </location>
</feature>
<accession>A0A7R8V7B7</accession>
<dbReference type="EMBL" id="LR899014">
    <property type="protein sequence ID" value="CAD7093435.1"/>
    <property type="molecule type" value="Genomic_DNA"/>
</dbReference>
<dbReference type="Pfam" id="PF16009">
    <property type="entry name" value="DUF4779"/>
    <property type="match status" value="1"/>
</dbReference>